<gene>
    <name evidence="2" type="ORF">FHK92_03260</name>
</gene>
<dbReference type="RefSeq" id="WP_181286775.1">
    <property type="nucleotide sequence ID" value="NZ_VDLV01000004.1"/>
</dbReference>
<dbReference type="InterPro" id="IPR003776">
    <property type="entry name" value="YcaO-like_dom"/>
</dbReference>
<reference evidence="2 3" key="1">
    <citation type="submission" date="2019-06" db="EMBL/GenBank/DDBJ databases">
        <title>Analysis of the biodiversity of Brassica napus bacterial endophytes for the selection of potential efficient biofertilizers for rapeseed crops.</title>
        <authorList>
            <person name="Jimenez-Gomez A."/>
            <person name="Saati-Santamaria Z."/>
            <person name="Menendez E."/>
            <person name="Rivas R."/>
            <person name="Mateos P.F."/>
            <person name="Velazquez E."/>
            <person name="Garcia-Fraile P."/>
        </authorList>
    </citation>
    <scope>NUCLEOTIDE SEQUENCE [LARGE SCALE GENOMIC DNA]</scope>
    <source>
        <strain evidence="2 3">CDVBN10</strain>
    </source>
</reference>
<protein>
    <recommendedName>
        <fullName evidence="1">YcaO domain-containing protein</fullName>
    </recommendedName>
</protein>
<accession>A0A7V8RHY0</accession>
<dbReference type="AlphaFoldDB" id="A0A7V8RHY0"/>
<evidence type="ECO:0000313" key="2">
    <source>
        <dbReference type="EMBL" id="MBA1376843.1"/>
    </source>
</evidence>
<dbReference type="EMBL" id="VDLV01000004">
    <property type="protein sequence ID" value="MBA1376843.1"/>
    <property type="molecule type" value="Genomic_DNA"/>
</dbReference>
<proteinExistence type="predicted"/>
<comment type="caution">
    <text evidence="2">The sequence shown here is derived from an EMBL/GenBank/DDBJ whole genome shotgun (WGS) entry which is preliminary data.</text>
</comment>
<dbReference type="Pfam" id="PF02624">
    <property type="entry name" value="YcaO"/>
    <property type="match status" value="1"/>
</dbReference>
<dbReference type="PROSITE" id="PS51664">
    <property type="entry name" value="YCAO"/>
    <property type="match status" value="1"/>
</dbReference>
<evidence type="ECO:0000313" key="3">
    <source>
        <dbReference type="Proteomes" id="UP000572407"/>
    </source>
</evidence>
<feature type="domain" description="YcaO" evidence="1">
    <location>
        <begin position="40"/>
        <end position="401"/>
    </location>
</feature>
<organism evidence="2 3">
    <name type="scientific">Pseudomonas brassicacearum subsp. neoaurantiaca</name>
    <dbReference type="NCBI Taxonomy" id="494916"/>
    <lineage>
        <taxon>Bacteria</taxon>
        <taxon>Pseudomonadati</taxon>
        <taxon>Pseudomonadota</taxon>
        <taxon>Gammaproteobacteria</taxon>
        <taxon>Pseudomonadales</taxon>
        <taxon>Pseudomonadaceae</taxon>
        <taxon>Pseudomonas</taxon>
    </lineage>
</organism>
<evidence type="ECO:0000259" key="1">
    <source>
        <dbReference type="PROSITE" id="PS51664"/>
    </source>
</evidence>
<dbReference type="Proteomes" id="UP000572407">
    <property type="component" value="Unassembled WGS sequence"/>
</dbReference>
<name>A0A7V8RHY0_9PSED</name>
<sequence length="401" mass="45620">MNINNDSQNPTYPTKLWYQPPCIFDFPFSVEVSDDWLTVGSGIGGASAALTTAIGEYFERRHFYLEVNSNTTMTLERAVGTVEARKFIKAFGQTRTKRNTTPALSNHVFNMSDAIRISDCSACKIPTICISLSYYGNDRDNDIYPSRDTCGCSFHSNYESALLGAVKETLERQFLLRFWLTKKYRRILNPLEVIAETKNSTSLKLYNILLARGELSLIDISDDSFPGACIISIYGNSNPNKNVRYCTGMSYAETKAQAIEKSLYELWQTFRYMHLLAELNIGIDHIHDSYLRHFMQCNNYQTFTEITSSGSVWKAQSAQINPHPFNLSGLLQTLADQNIEGYLYTAPIQIENRSYIGCKFISPSLFMHMDNSKNINISNNYSSRFSDIIDPSRKEKMVPFP</sequence>